<evidence type="ECO:0000313" key="2">
    <source>
        <dbReference type="EMBL" id="MDQ0394849.1"/>
    </source>
</evidence>
<sequence length="263" mass="27369">MASHVVQGRRRPFPAGPGRANRQRAGARLFPIDPDQACDLNRIAGWEASPAPEGTVPSITSHAGQATHPDTASRPGKPVGTQASPTERAGQGPWRTAYVFAAPRRPGSRVPVLPRPRTLRAGFAGRRRPTRRSGLDMPAVPSSRTVRPAAGASPVSRGIEGRPEGGPIPASSSSSPVCRPDGRVIAHPALPDVGGPGIAPEEDAMGRSATIPLGAGPVLVSKPGRNWTGASMRLARRRRTGIGRSGWKARGGIANLGPAALRF</sequence>
<evidence type="ECO:0000256" key="1">
    <source>
        <dbReference type="SAM" id="MobiDB-lite"/>
    </source>
</evidence>
<organism evidence="2 3">
    <name type="scientific">Labrys monachus</name>
    <dbReference type="NCBI Taxonomy" id="217067"/>
    <lineage>
        <taxon>Bacteria</taxon>
        <taxon>Pseudomonadati</taxon>
        <taxon>Pseudomonadota</taxon>
        <taxon>Alphaproteobacteria</taxon>
        <taxon>Hyphomicrobiales</taxon>
        <taxon>Xanthobacteraceae</taxon>
        <taxon>Labrys</taxon>
    </lineage>
</organism>
<feature type="region of interest" description="Disordered" evidence="1">
    <location>
        <begin position="47"/>
        <end position="93"/>
    </location>
</feature>
<dbReference type="EMBL" id="JAUSVK010000001">
    <property type="protein sequence ID" value="MDQ0394849.1"/>
    <property type="molecule type" value="Genomic_DNA"/>
</dbReference>
<proteinExistence type="predicted"/>
<dbReference type="Proteomes" id="UP001237448">
    <property type="component" value="Unassembled WGS sequence"/>
</dbReference>
<feature type="region of interest" description="Disordered" evidence="1">
    <location>
        <begin position="1"/>
        <end position="32"/>
    </location>
</feature>
<keyword evidence="3" id="KW-1185">Reference proteome</keyword>
<feature type="compositionally biased region" description="Low complexity" evidence="1">
    <location>
        <begin position="165"/>
        <end position="175"/>
    </location>
</feature>
<protein>
    <submittedName>
        <fullName evidence="2">Uncharacterized protein</fullName>
    </submittedName>
</protein>
<accession>A0ABU0FJR0</accession>
<evidence type="ECO:0000313" key="3">
    <source>
        <dbReference type="Proteomes" id="UP001237448"/>
    </source>
</evidence>
<name>A0ABU0FJR0_9HYPH</name>
<feature type="region of interest" description="Disordered" evidence="1">
    <location>
        <begin position="125"/>
        <end position="182"/>
    </location>
</feature>
<reference evidence="2 3" key="1">
    <citation type="submission" date="2023-07" db="EMBL/GenBank/DDBJ databases">
        <title>Genomic Encyclopedia of Type Strains, Phase IV (KMG-IV): sequencing the most valuable type-strain genomes for metagenomic binning, comparative biology and taxonomic classification.</title>
        <authorList>
            <person name="Goeker M."/>
        </authorList>
    </citation>
    <scope>NUCLEOTIDE SEQUENCE [LARGE SCALE GENOMIC DNA]</scope>
    <source>
        <strain evidence="2 3">DSM 5896</strain>
    </source>
</reference>
<gene>
    <name evidence="2" type="ORF">J3R73_004641</name>
</gene>
<comment type="caution">
    <text evidence="2">The sequence shown here is derived from an EMBL/GenBank/DDBJ whole genome shotgun (WGS) entry which is preliminary data.</text>
</comment>
<feature type="compositionally biased region" description="Polar residues" evidence="1">
    <location>
        <begin position="57"/>
        <end position="70"/>
    </location>
</feature>